<keyword evidence="2" id="KW-1185">Reference proteome</keyword>
<accession>A0A151T773</accession>
<dbReference type="Proteomes" id="UP000075243">
    <property type="component" value="Chromosome 8"/>
</dbReference>
<dbReference type="EMBL" id="CM003610">
    <property type="protein sequence ID" value="KYP62871.1"/>
    <property type="molecule type" value="Genomic_DNA"/>
</dbReference>
<protein>
    <submittedName>
        <fullName evidence="1">Uncharacterized protein</fullName>
    </submittedName>
</protein>
<sequence>MATSFYTDLFAKPGKHEPFCLQNLFPELKQDDIEKLEAPLSRQEIQATLKHLGV</sequence>
<name>A0A151T773_CAJCA</name>
<dbReference type="Gramene" id="C.cajan_16926.t">
    <property type="protein sequence ID" value="C.cajan_16926.t.cds1"/>
    <property type="gene ID" value="C.cajan_16926"/>
</dbReference>
<dbReference type="AlphaFoldDB" id="A0A151T773"/>
<evidence type="ECO:0000313" key="1">
    <source>
        <dbReference type="EMBL" id="KYP62871.1"/>
    </source>
</evidence>
<organism evidence="1 2">
    <name type="scientific">Cajanus cajan</name>
    <name type="common">Pigeon pea</name>
    <name type="synonym">Cajanus indicus</name>
    <dbReference type="NCBI Taxonomy" id="3821"/>
    <lineage>
        <taxon>Eukaryota</taxon>
        <taxon>Viridiplantae</taxon>
        <taxon>Streptophyta</taxon>
        <taxon>Embryophyta</taxon>
        <taxon>Tracheophyta</taxon>
        <taxon>Spermatophyta</taxon>
        <taxon>Magnoliopsida</taxon>
        <taxon>eudicotyledons</taxon>
        <taxon>Gunneridae</taxon>
        <taxon>Pentapetalae</taxon>
        <taxon>rosids</taxon>
        <taxon>fabids</taxon>
        <taxon>Fabales</taxon>
        <taxon>Fabaceae</taxon>
        <taxon>Papilionoideae</taxon>
        <taxon>50 kb inversion clade</taxon>
        <taxon>NPAAA clade</taxon>
        <taxon>indigoferoid/millettioid clade</taxon>
        <taxon>Phaseoleae</taxon>
        <taxon>Cajanus</taxon>
    </lineage>
</organism>
<gene>
    <name evidence="1" type="ORF">KK1_017429</name>
</gene>
<evidence type="ECO:0000313" key="2">
    <source>
        <dbReference type="Proteomes" id="UP000075243"/>
    </source>
</evidence>
<proteinExistence type="predicted"/>
<reference evidence="1 2" key="1">
    <citation type="journal article" date="2012" name="Nat. Biotechnol.">
        <title>Draft genome sequence of pigeonpea (Cajanus cajan), an orphan legume crop of resource-poor farmers.</title>
        <authorList>
            <person name="Varshney R.K."/>
            <person name="Chen W."/>
            <person name="Li Y."/>
            <person name="Bharti A.K."/>
            <person name="Saxena R.K."/>
            <person name="Schlueter J.A."/>
            <person name="Donoghue M.T."/>
            <person name="Azam S."/>
            <person name="Fan G."/>
            <person name="Whaley A.M."/>
            <person name="Farmer A.D."/>
            <person name="Sheridan J."/>
            <person name="Iwata A."/>
            <person name="Tuteja R."/>
            <person name="Penmetsa R.V."/>
            <person name="Wu W."/>
            <person name="Upadhyaya H.D."/>
            <person name="Yang S.P."/>
            <person name="Shah T."/>
            <person name="Saxena K.B."/>
            <person name="Michael T."/>
            <person name="McCombie W.R."/>
            <person name="Yang B."/>
            <person name="Zhang G."/>
            <person name="Yang H."/>
            <person name="Wang J."/>
            <person name="Spillane C."/>
            <person name="Cook D.R."/>
            <person name="May G.D."/>
            <person name="Xu X."/>
            <person name="Jackson S.A."/>
        </authorList>
    </citation>
    <scope>NUCLEOTIDE SEQUENCE [LARGE SCALE GENOMIC DNA]</scope>
    <source>
        <strain evidence="2">cv. Asha</strain>
    </source>
</reference>